<evidence type="ECO:0000256" key="4">
    <source>
        <dbReference type="ARBA" id="ARBA00010441"/>
    </source>
</evidence>
<keyword evidence="11" id="KW-0443">Lipid metabolism</keyword>
<evidence type="ECO:0000256" key="10">
    <source>
        <dbReference type="ARBA" id="ARBA00022989"/>
    </source>
</evidence>
<dbReference type="PROSITE" id="PS00379">
    <property type="entry name" value="CDP_ALCOHOL_P_TRANSF"/>
    <property type="match status" value="1"/>
</dbReference>
<dbReference type="Proteomes" id="UP000617951">
    <property type="component" value="Unassembled WGS sequence"/>
</dbReference>
<dbReference type="GO" id="GO:0046474">
    <property type="term" value="P:glycerophospholipid biosynthetic process"/>
    <property type="evidence" value="ECO:0007669"/>
    <property type="project" value="TreeGrafter"/>
</dbReference>
<dbReference type="PANTHER" id="PTHR14269:SF62">
    <property type="entry name" value="CDP-DIACYLGLYCEROL--GLYCEROL-3-PHOSPHATE 3-PHOSPHATIDYLTRANSFERASE 1, CHLOROPLASTIC"/>
    <property type="match status" value="1"/>
</dbReference>
<evidence type="ECO:0000256" key="7">
    <source>
        <dbReference type="ARBA" id="ARBA00022516"/>
    </source>
</evidence>
<dbReference type="PANTHER" id="PTHR14269">
    <property type="entry name" value="CDP-DIACYLGLYCEROL--GLYCEROL-3-PHOSPHATE 3-PHOSPHATIDYLTRANSFERASE-RELATED"/>
    <property type="match status" value="1"/>
</dbReference>
<comment type="catalytic activity">
    <reaction evidence="16">
        <text>a CDP-1,2-diacyl-sn-glycerol + sn-glycerol 3-phosphate = a 1,2-diacyl-sn-glycero-3-phospho-(1'-sn-glycero-3'-phosphate) + CMP + H(+)</text>
        <dbReference type="Rhea" id="RHEA:12593"/>
        <dbReference type="ChEBI" id="CHEBI:15378"/>
        <dbReference type="ChEBI" id="CHEBI:57597"/>
        <dbReference type="ChEBI" id="CHEBI:58332"/>
        <dbReference type="ChEBI" id="CHEBI:60110"/>
        <dbReference type="ChEBI" id="CHEBI:60377"/>
        <dbReference type="EC" id="2.7.8.5"/>
    </reaction>
</comment>
<dbReference type="InterPro" id="IPR000462">
    <property type="entry name" value="CDP-OH_P_trans"/>
</dbReference>
<comment type="similarity">
    <text evidence="4 17">Belongs to the CDP-alcohol phosphatidyltransferase class-I family.</text>
</comment>
<dbReference type="InterPro" id="IPR050324">
    <property type="entry name" value="CDP-alcohol_PTase-I"/>
</dbReference>
<proteinExistence type="inferred from homology"/>
<keyword evidence="13" id="KW-0594">Phospholipid biosynthesis</keyword>
<evidence type="ECO:0000256" key="13">
    <source>
        <dbReference type="ARBA" id="ARBA00023209"/>
    </source>
</evidence>
<dbReference type="GO" id="GO:0008444">
    <property type="term" value="F:CDP-diacylglycerol-glycerol-3-phosphate 3-phosphatidyltransferase activity"/>
    <property type="evidence" value="ECO:0007669"/>
    <property type="project" value="UniProtKB-EC"/>
</dbReference>
<feature type="transmembrane region" description="Helical" evidence="18">
    <location>
        <begin position="7"/>
        <end position="27"/>
    </location>
</feature>
<dbReference type="InterPro" id="IPR048254">
    <property type="entry name" value="CDP_ALCOHOL_P_TRANSF_CS"/>
</dbReference>
<keyword evidence="7" id="KW-0444">Lipid biosynthesis</keyword>
<dbReference type="GO" id="GO:0016020">
    <property type="term" value="C:membrane"/>
    <property type="evidence" value="ECO:0007669"/>
    <property type="project" value="UniProtKB-SubCell"/>
</dbReference>
<dbReference type="PIRSF" id="PIRSF000847">
    <property type="entry name" value="Phos_ph_gly_syn"/>
    <property type="match status" value="1"/>
</dbReference>
<organism evidence="19 20">
    <name type="scientific">Guopingia tenuis</name>
    <dbReference type="NCBI Taxonomy" id="2763656"/>
    <lineage>
        <taxon>Bacteria</taxon>
        <taxon>Bacillati</taxon>
        <taxon>Bacillota</taxon>
        <taxon>Clostridia</taxon>
        <taxon>Christensenellales</taxon>
        <taxon>Christensenellaceae</taxon>
        <taxon>Guopingia</taxon>
    </lineage>
</organism>
<evidence type="ECO:0000256" key="5">
    <source>
        <dbReference type="ARBA" id="ARBA00013170"/>
    </source>
</evidence>
<protein>
    <recommendedName>
        <fullName evidence="6">CDP-diacylglycerol--glycerol-3-phosphate 3-phosphatidyltransferase</fullName>
        <ecNumber evidence="5">2.7.8.5</ecNumber>
    </recommendedName>
    <alternativeName>
        <fullName evidence="15">Phosphatidylglycerophosphate synthase</fullName>
    </alternativeName>
</protein>
<evidence type="ECO:0000256" key="18">
    <source>
        <dbReference type="SAM" id="Phobius"/>
    </source>
</evidence>
<accession>A0A926HWY4</accession>
<evidence type="ECO:0000256" key="14">
    <source>
        <dbReference type="ARBA" id="ARBA00023264"/>
    </source>
</evidence>
<evidence type="ECO:0000256" key="3">
    <source>
        <dbReference type="ARBA" id="ARBA00005042"/>
    </source>
</evidence>
<evidence type="ECO:0000256" key="17">
    <source>
        <dbReference type="RuleBase" id="RU003750"/>
    </source>
</evidence>
<evidence type="ECO:0000256" key="11">
    <source>
        <dbReference type="ARBA" id="ARBA00023098"/>
    </source>
</evidence>
<keyword evidence="20" id="KW-1185">Reference proteome</keyword>
<evidence type="ECO:0000256" key="8">
    <source>
        <dbReference type="ARBA" id="ARBA00022679"/>
    </source>
</evidence>
<evidence type="ECO:0000256" key="2">
    <source>
        <dbReference type="ARBA" id="ARBA00004141"/>
    </source>
</evidence>
<evidence type="ECO:0000313" key="19">
    <source>
        <dbReference type="EMBL" id="MBC8538833.1"/>
    </source>
</evidence>
<evidence type="ECO:0000256" key="1">
    <source>
        <dbReference type="ARBA" id="ARBA00003973"/>
    </source>
</evidence>
<evidence type="ECO:0000313" key="20">
    <source>
        <dbReference type="Proteomes" id="UP000617951"/>
    </source>
</evidence>
<reference evidence="19" key="1">
    <citation type="submission" date="2020-08" db="EMBL/GenBank/DDBJ databases">
        <title>Genome public.</title>
        <authorList>
            <person name="Liu C."/>
            <person name="Sun Q."/>
        </authorList>
    </citation>
    <scope>NUCLEOTIDE SEQUENCE</scope>
    <source>
        <strain evidence="19">NSJ-63</strain>
    </source>
</reference>
<keyword evidence="14" id="KW-1208">Phospholipid metabolism</keyword>
<dbReference type="Gene3D" id="1.20.120.1760">
    <property type="match status" value="1"/>
</dbReference>
<dbReference type="AlphaFoldDB" id="A0A926HWY4"/>
<keyword evidence="10 18" id="KW-1133">Transmembrane helix</keyword>
<name>A0A926HWY4_9FIRM</name>
<comment type="function">
    <text evidence="1">This protein catalyzes the committed step to the synthesis of the acidic phospholipids.</text>
</comment>
<evidence type="ECO:0000256" key="9">
    <source>
        <dbReference type="ARBA" id="ARBA00022692"/>
    </source>
</evidence>
<dbReference type="EC" id="2.7.8.5" evidence="5"/>
<dbReference type="RefSeq" id="WP_249280507.1">
    <property type="nucleotide sequence ID" value="NZ_JACRSS010000003.1"/>
</dbReference>
<dbReference type="InterPro" id="IPR004570">
    <property type="entry name" value="Phosphatidylglycerol_P_synth"/>
</dbReference>
<evidence type="ECO:0000256" key="15">
    <source>
        <dbReference type="ARBA" id="ARBA00033018"/>
    </source>
</evidence>
<keyword evidence="8 17" id="KW-0808">Transferase</keyword>
<comment type="pathway">
    <text evidence="3">Phospholipid metabolism; phosphatidylglycerol biosynthesis; phosphatidylglycerol from CDP-diacylglycerol: step 1/2.</text>
</comment>
<keyword evidence="12 18" id="KW-0472">Membrane</keyword>
<dbReference type="Pfam" id="PF01066">
    <property type="entry name" value="CDP-OH_P_transf"/>
    <property type="match status" value="1"/>
</dbReference>
<comment type="caution">
    <text evidence="19">The sequence shown here is derived from an EMBL/GenBank/DDBJ whole genome shotgun (WGS) entry which is preliminary data.</text>
</comment>
<keyword evidence="9 18" id="KW-0812">Transmembrane</keyword>
<dbReference type="InterPro" id="IPR043130">
    <property type="entry name" value="CDP-OH_PTrfase_TM_dom"/>
</dbReference>
<comment type="subcellular location">
    <subcellularLocation>
        <location evidence="2">Membrane</location>
        <topology evidence="2">Multi-pass membrane protein</topology>
    </subcellularLocation>
</comment>
<feature type="transmembrane region" description="Helical" evidence="18">
    <location>
        <begin position="33"/>
        <end position="52"/>
    </location>
</feature>
<evidence type="ECO:0000256" key="12">
    <source>
        <dbReference type="ARBA" id="ARBA00023136"/>
    </source>
</evidence>
<feature type="transmembrane region" description="Helical" evidence="18">
    <location>
        <begin position="146"/>
        <end position="167"/>
    </location>
</feature>
<dbReference type="EMBL" id="JACRSS010000003">
    <property type="protein sequence ID" value="MBC8538833.1"/>
    <property type="molecule type" value="Genomic_DNA"/>
</dbReference>
<evidence type="ECO:0000256" key="6">
    <source>
        <dbReference type="ARBA" id="ARBA00014944"/>
    </source>
</evidence>
<sequence>MSNKVWNLPNVLTMIRLLLIPVTILLILDNQMVFALIVFLTACGTDLLDGYIARKNHLITKLGIWLDPLADKLMAVSVIVTFTIRGILPPFVMIVVFAKEFLMLLGGVIILGRGHVTPANKFGKIAALLLNISIGSGFLYEYLSPYYLYATYVALAAVIVAFVQYAAKNGHLIFEKKPSAREE</sequence>
<gene>
    <name evidence="19" type="ORF">H8693_07785</name>
</gene>
<evidence type="ECO:0000256" key="16">
    <source>
        <dbReference type="ARBA" id="ARBA00048586"/>
    </source>
</evidence>